<proteinExistence type="predicted"/>
<dbReference type="AlphaFoldDB" id="A0A318S893"/>
<accession>A0A318S893</accession>
<organism evidence="1 2">
    <name type="scientific">Deinococcus yavapaiensis KR-236</name>
    <dbReference type="NCBI Taxonomy" id="694435"/>
    <lineage>
        <taxon>Bacteria</taxon>
        <taxon>Thermotogati</taxon>
        <taxon>Deinococcota</taxon>
        <taxon>Deinococci</taxon>
        <taxon>Deinococcales</taxon>
        <taxon>Deinococcaceae</taxon>
        <taxon>Deinococcus</taxon>
    </lineage>
</organism>
<dbReference type="InterPro" id="IPR036390">
    <property type="entry name" value="WH_DNA-bd_sf"/>
</dbReference>
<comment type="caution">
    <text evidence="1">The sequence shown here is derived from an EMBL/GenBank/DDBJ whole genome shotgun (WGS) entry which is preliminary data.</text>
</comment>
<sequence length="218" mass="24325">MSGDTTSVTDARAAAFLADPANRRYFYPFLGRERSVTDVTLELSERPNAVLYRVRRMCTLGLLRVARCQPRKGRAVKLYTSVSERVFVPYARTPFVDLAAALRRARGRHEEVLLGGLLQVMRDVRDDAEWGLLLYREGDGVYAYDALEGHAPWHSRGAHDPAVLDYAFTVNTLSFDRAKALQQELFGVLAKYFTGEQAPEGTAYAVRVALAPLPEGDV</sequence>
<dbReference type="Proteomes" id="UP000248326">
    <property type="component" value="Unassembled WGS sequence"/>
</dbReference>
<protein>
    <submittedName>
        <fullName evidence="1">Uncharacterized protein</fullName>
    </submittedName>
</protein>
<name>A0A318S893_9DEIO</name>
<keyword evidence="2" id="KW-1185">Reference proteome</keyword>
<evidence type="ECO:0000313" key="1">
    <source>
        <dbReference type="EMBL" id="PYE54056.1"/>
    </source>
</evidence>
<dbReference type="SUPFAM" id="SSF46785">
    <property type="entry name" value="Winged helix' DNA-binding domain"/>
    <property type="match status" value="1"/>
</dbReference>
<dbReference type="EMBL" id="QJSX01000006">
    <property type="protein sequence ID" value="PYE54056.1"/>
    <property type="molecule type" value="Genomic_DNA"/>
</dbReference>
<gene>
    <name evidence="1" type="ORF">DES52_10618</name>
</gene>
<reference evidence="1 2" key="1">
    <citation type="submission" date="2018-06" db="EMBL/GenBank/DDBJ databases">
        <title>Genomic Encyclopedia of Type Strains, Phase IV (KMG-IV): sequencing the most valuable type-strain genomes for metagenomic binning, comparative biology and taxonomic classification.</title>
        <authorList>
            <person name="Goeker M."/>
        </authorList>
    </citation>
    <scope>NUCLEOTIDE SEQUENCE [LARGE SCALE GENOMIC DNA]</scope>
    <source>
        <strain evidence="1 2">DSM 18048</strain>
    </source>
</reference>
<evidence type="ECO:0000313" key="2">
    <source>
        <dbReference type="Proteomes" id="UP000248326"/>
    </source>
</evidence>